<dbReference type="EMBL" id="PVTL01000004">
    <property type="protein sequence ID" value="PRY68354.1"/>
    <property type="molecule type" value="Genomic_DNA"/>
</dbReference>
<protein>
    <submittedName>
        <fullName evidence="5">GntR family transcriptional regulator</fullName>
    </submittedName>
</protein>
<feature type="domain" description="HTH gntR-type" evidence="4">
    <location>
        <begin position="30"/>
        <end position="97"/>
    </location>
</feature>
<evidence type="ECO:0000259" key="4">
    <source>
        <dbReference type="PROSITE" id="PS50949"/>
    </source>
</evidence>
<dbReference type="Pfam" id="PF00392">
    <property type="entry name" value="GntR"/>
    <property type="match status" value="1"/>
</dbReference>
<dbReference type="RefSeq" id="WP_106211752.1">
    <property type="nucleotide sequence ID" value="NZ_PVTL01000004.1"/>
</dbReference>
<dbReference type="OrthoDB" id="4532751at2"/>
<dbReference type="Proteomes" id="UP000237983">
    <property type="component" value="Unassembled WGS sequence"/>
</dbReference>
<dbReference type="PANTHER" id="PTHR44846:SF1">
    <property type="entry name" value="MANNOSYL-D-GLYCERATE TRANSPORT_METABOLISM SYSTEM REPRESSOR MNGR-RELATED"/>
    <property type="match status" value="1"/>
</dbReference>
<evidence type="ECO:0000256" key="1">
    <source>
        <dbReference type="ARBA" id="ARBA00023015"/>
    </source>
</evidence>
<evidence type="ECO:0000256" key="3">
    <source>
        <dbReference type="ARBA" id="ARBA00023163"/>
    </source>
</evidence>
<dbReference type="InterPro" id="IPR036388">
    <property type="entry name" value="WH-like_DNA-bd_sf"/>
</dbReference>
<keyword evidence="3" id="KW-0804">Transcription</keyword>
<dbReference type="InterPro" id="IPR000524">
    <property type="entry name" value="Tscrpt_reg_HTH_GntR"/>
</dbReference>
<dbReference type="InterPro" id="IPR011663">
    <property type="entry name" value="UTRA"/>
</dbReference>
<dbReference type="InterPro" id="IPR050679">
    <property type="entry name" value="Bact_HTH_transcr_reg"/>
</dbReference>
<evidence type="ECO:0000313" key="6">
    <source>
        <dbReference type="Proteomes" id="UP000237983"/>
    </source>
</evidence>
<dbReference type="Gene3D" id="1.10.10.10">
    <property type="entry name" value="Winged helix-like DNA-binding domain superfamily/Winged helix DNA-binding domain"/>
    <property type="match status" value="1"/>
</dbReference>
<dbReference type="Gene3D" id="3.40.1410.10">
    <property type="entry name" value="Chorismate lyase-like"/>
    <property type="match status" value="1"/>
</dbReference>
<organism evidence="5 6">
    <name type="scientific">Glaciihabitans tibetensis</name>
    <dbReference type="NCBI Taxonomy" id="1266600"/>
    <lineage>
        <taxon>Bacteria</taxon>
        <taxon>Bacillati</taxon>
        <taxon>Actinomycetota</taxon>
        <taxon>Actinomycetes</taxon>
        <taxon>Micrococcales</taxon>
        <taxon>Microbacteriaceae</taxon>
        <taxon>Glaciihabitans</taxon>
    </lineage>
</organism>
<dbReference type="GO" id="GO:0003700">
    <property type="term" value="F:DNA-binding transcription factor activity"/>
    <property type="evidence" value="ECO:0007669"/>
    <property type="project" value="InterPro"/>
</dbReference>
<dbReference type="PANTHER" id="PTHR44846">
    <property type="entry name" value="MANNOSYL-D-GLYCERATE TRANSPORT/METABOLISM SYSTEM REPRESSOR MNGR-RELATED"/>
    <property type="match status" value="1"/>
</dbReference>
<dbReference type="SMART" id="SM00345">
    <property type="entry name" value="HTH_GNTR"/>
    <property type="match status" value="1"/>
</dbReference>
<dbReference type="SUPFAM" id="SSF64288">
    <property type="entry name" value="Chorismate lyase-like"/>
    <property type="match status" value="1"/>
</dbReference>
<proteinExistence type="predicted"/>
<gene>
    <name evidence="5" type="ORF">B0I08_10456</name>
</gene>
<dbReference type="InterPro" id="IPR036390">
    <property type="entry name" value="WH_DNA-bd_sf"/>
</dbReference>
<keyword evidence="1" id="KW-0805">Transcription regulation</keyword>
<reference evidence="5 6" key="1">
    <citation type="submission" date="2018-03" db="EMBL/GenBank/DDBJ databases">
        <title>Genomic Encyclopedia of Type Strains, Phase III (KMG-III): the genomes of soil and plant-associated and newly described type strains.</title>
        <authorList>
            <person name="Whitman W."/>
        </authorList>
    </citation>
    <scope>NUCLEOTIDE SEQUENCE [LARGE SCALE GENOMIC DNA]</scope>
    <source>
        <strain evidence="5 6">CGMCC 1.12484</strain>
    </source>
</reference>
<dbReference type="SUPFAM" id="SSF46785">
    <property type="entry name" value="Winged helix' DNA-binding domain"/>
    <property type="match status" value="1"/>
</dbReference>
<comment type="caution">
    <text evidence="5">The sequence shown here is derived from an EMBL/GenBank/DDBJ whole genome shotgun (WGS) entry which is preliminary data.</text>
</comment>
<dbReference type="GO" id="GO:0003677">
    <property type="term" value="F:DNA binding"/>
    <property type="evidence" value="ECO:0007669"/>
    <property type="project" value="UniProtKB-KW"/>
</dbReference>
<sequence length="264" mass="28775">MSLDPRPEISPSTLAAARLGERLRRGHTMQKSPRRVYALLRAAIRSGELPARSKLDEGVLARELLSSRNAVRLALQNLALDGLVMRQPGVGTVVVSGINEFPIFECIEAVIGATAALTLLETRDVSTNAFLRSRFGESGTTLRMSEFLIRTDGIVVGIFSRYGLKPAPLLEAAEPVLSPSHISWYRRIHNEPPGDISVTVEATSADERTAELLGVPTGYALLVRETLYCDLNMNPAELHIAHFDSRKAAVTANVATLKHAWKTA</sequence>
<evidence type="ECO:0000313" key="5">
    <source>
        <dbReference type="EMBL" id="PRY68354.1"/>
    </source>
</evidence>
<dbReference type="Pfam" id="PF07702">
    <property type="entry name" value="UTRA"/>
    <property type="match status" value="1"/>
</dbReference>
<accession>A0A2T0VDU3</accession>
<dbReference type="AlphaFoldDB" id="A0A2T0VDU3"/>
<dbReference type="GO" id="GO:0045892">
    <property type="term" value="P:negative regulation of DNA-templated transcription"/>
    <property type="evidence" value="ECO:0007669"/>
    <property type="project" value="TreeGrafter"/>
</dbReference>
<dbReference type="PROSITE" id="PS50949">
    <property type="entry name" value="HTH_GNTR"/>
    <property type="match status" value="1"/>
</dbReference>
<name>A0A2T0VDU3_9MICO</name>
<keyword evidence="6" id="KW-1185">Reference proteome</keyword>
<evidence type="ECO:0000256" key="2">
    <source>
        <dbReference type="ARBA" id="ARBA00023125"/>
    </source>
</evidence>
<dbReference type="InterPro" id="IPR028978">
    <property type="entry name" value="Chorismate_lyase_/UTRA_dom_sf"/>
</dbReference>
<keyword evidence="2" id="KW-0238">DNA-binding</keyword>